<evidence type="ECO:0000256" key="2">
    <source>
        <dbReference type="HAMAP-Rule" id="MF_00795"/>
    </source>
</evidence>
<dbReference type="PANTHER" id="PTHR12598">
    <property type="entry name" value="COPPER HOMEOSTASIS PROTEIN CUTC"/>
    <property type="match status" value="1"/>
</dbReference>
<evidence type="ECO:0000313" key="4">
    <source>
        <dbReference type="Proteomes" id="UP001500841"/>
    </source>
</evidence>
<keyword evidence="4" id="KW-1185">Reference proteome</keyword>
<dbReference type="HAMAP" id="MF_00795">
    <property type="entry name" value="CutC"/>
    <property type="match status" value="1"/>
</dbReference>
<comment type="caution">
    <text evidence="3">The sequence shown here is derived from an EMBL/GenBank/DDBJ whole genome shotgun (WGS) entry which is preliminary data.</text>
</comment>
<comment type="similarity">
    <text evidence="1 2">Belongs to the CutC family.</text>
</comment>
<organism evidence="3 4">
    <name type="scientific">Mucilaginibacter panaciglaebae</name>
    <dbReference type="NCBI Taxonomy" id="502331"/>
    <lineage>
        <taxon>Bacteria</taxon>
        <taxon>Pseudomonadati</taxon>
        <taxon>Bacteroidota</taxon>
        <taxon>Sphingobacteriia</taxon>
        <taxon>Sphingobacteriales</taxon>
        <taxon>Sphingobacteriaceae</taxon>
        <taxon>Mucilaginibacter</taxon>
    </lineage>
</organism>
<sequence>MVALEVCANSITSALAAQEGGAVRVELCDNLYAGGTTPSPGHITVARKLLNIKLYVLIRPRGADFLYSDIEFETMVADVQYCIDAGCDGIVTGILNADGTVDIERNRTLVQMAKKAGLGATFHRAFDMCADYFQALEDIIELGFERILTSGGKSTAVEGSRVIAELVKQADSRISIMAGSGVTEINAAELVLFTGVNEIHGTLQSRVQSKMQYANDHIVMGSTIGDEYAIDVTDAKRVRSIIANANEDLNT</sequence>
<proteinExistence type="inferred from homology"/>
<dbReference type="PANTHER" id="PTHR12598:SF0">
    <property type="entry name" value="COPPER HOMEOSTASIS PROTEIN CUTC HOMOLOG"/>
    <property type="match status" value="1"/>
</dbReference>
<comment type="caution">
    <text evidence="2">Once thought to be involved in copper homeostasis, experiments in E.coli have shown this is not the case.</text>
</comment>
<name>A0ABP7WBH5_9SPHI</name>
<evidence type="ECO:0000256" key="1">
    <source>
        <dbReference type="ARBA" id="ARBA00007768"/>
    </source>
</evidence>
<protein>
    <recommendedName>
        <fullName evidence="2">PF03932 family protein CutC</fullName>
    </recommendedName>
</protein>
<keyword evidence="2" id="KW-0963">Cytoplasm</keyword>
<accession>A0ABP7WBH5</accession>
<dbReference type="RefSeq" id="WP_345100593.1">
    <property type="nucleotide sequence ID" value="NZ_BAABCV010000001.1"/>
</dbReference>
<comment type="subcellular location">
    <subcellularLocation>
        <location evidence="2">Cytoplasm</location>
    </subcellularLocation>
</comment>
<dbReference type="InterPro" id="IPR036822">
    <property type="entry name" value="CutC-like_dom_sf"/>
</dbReference>
<gene>
    <name evidence="2" type="primary">cutC</name>
    <name evidence="3" type="ORF">GCM10022392_02790</name>
</gene>
<dbReference type="InterPro" id="IPR005627">
    <property type="entry name" value="CutC-like"/>
</dbReference>
<dbReference type="Gene3D" id="3.20.20.380">
    <property type="entry name" value="Copper homeostasis (CutC) domain"/>
    <property type="match status" value="1"/>
</dbReference>
<reference evidence="4" key="1">
    <citation type="journal article" date="2019" name="Int. J. Syst. Evol. Microbiol.">
        <title>The Global Catalogue of Microorganisms (GCM) 10K type strain sequencing project: providing services to taxonomists for standard genome sequencing and annotation.</title>
        <authorList>
            <consortium name="The Broad Institute Genomics Platform"/>
            <consortium name="The Broad Institute Genome Sequencing Center for Infectious Disease"/>
            <person name="Wu L."/>
            <person name="Ma J."/>
        </authorList>
    </citation>
    <scope>NUCLEOTIDE SEQUENCE [LARGE SCALE GENOMIC DNA]</scope>
    <source>
        <strain evidence="4">JCM 17085</strain>
    </source>
</reference>
<dbReference type="Pfam" id="PF03932">
    <property type="entry name" value="CutC"/>
    <property type="match status" value="1"/>
</dbReference>
<dbReference type="SUPFAM" id="SSF110395">
    <property type="entry name" value="CutC-like"/>
    <property type="match status" value="1"/>
</dbReference>
<dbReference type="Proteomes" id="UP001500841">
    <property type="component" value="Unassembled WGS sequence"/>
</dbReference>
<dbReference type="EMBL" id="BAABCV010000001">
    <property type="protein sequence ID" value="GAA4085435.1"/>
    <property type="molecule type" value="Genomic_DNA"/>
</dbReference>
<evidence type="ECO:0000313" key="3">
    <source>
        <dbReference type="EMBL" id="GAA4085435.1"/>
    </source>
</evidence>